<dbReference type="GO" id="GO:0030288">
    <property type="term" value="C:outer membrane-bounded periplasmic space"/>
    <property type="evidence" value="ECO:0007669"/>
    <property type="project" value="TreeGrafter"/>
</dbReference>
<protein>
    <submittedName>
        <fullName evidence="5">N-acetylmuramoyl-L-alanine amidase</fullName>
    </submittedName>
</protein>
<evidence type="ECO:0000313" key="5">
    <source>
        <dbReference type="EMBL" id="ETA73157.1"/>
    </source>
</evidence>
<organism evidence="5 6">
    <name type="scientific">Ligilactobacillus equi DPC 6820</name>
    <dbReference type="NCBI Taxonomy" id="1392007"/>
    <lineage>
        <taxon>Bacteria</taxon>
        <taxon>Bacillati</taxon>
        <taxon>Bacillota</taxon>
        <taxon>Bacilli</taxon>
        <taxon>Lactobacillales</taxon>
        <taxon>Lactobacillaceae</taxon>
        <taxon>Ligilactobacillus</taxon>
    </lineage>
</organism>
<gene>
    <name evidence="5" type="ORF">LEQ_2162c</name>
</gene>
<feature type="transmembrane region" description="Helical" evidence="3">
    <location>
        <begin position="21"/>
        <end position="41"/>
    </location>
</feature>
<keyword evidence="1" id="KW-0378">Hydrolase</keyword>
<dbReference type="GO" id="GO:0071555">
    <property type="term" value="P:cell wall organization"/>
    <property type="evidence" value="ECO:0007669"/>
    <property type="project" value="UniProtKB-KW"/>
</dbReference>
<dbReference type="SUPFAM" id="SSF53187">
    <property type="entry name" value="Zn-dependent exopeptidases"/>
    <property type="match status" value="1"/>
</dbReference>
<keyword evidence="6" id="KW-1185">Reference proteome</keyword>
<reference evidence="5 6" key="1">
    <citation type="journal article" date="2014" name="Genome Announc.">
        <title>The Genome of the Predominant Equine Lactobacillus Species, Lactobacillus equi, Is Reflective of Its Lifestyle Adaptations to an Herbivorous Host.</title>
        <authorList>
            <person name="O'Donnell M.M."/>
            <person name="Harris H.M."/>
            <person name="O'Toole P.W."/>
            <person name="Ross R.P."/>
        </authorList>
    </citation>
    <scope>NUCLEOTIDE SEQUENCE [LARGE SCALE GENOMIC DNA]</scope>
    <source>
        <strain evidence="5 6">DPC 6820</strain>
    </source>
</reference>
<accession>V7HTB6</accession>
<feature type="domain" description="SH3b" evidence="4">
    <location>
        <begin position="47"/>
        <end position="110"/>
    </location>
</feature>
<dbReference type="PATRIC" id="fig|1392007.3.peg.2015"/>
<dbReference type="Gene3D" id="3.40.630.40">
    <property type="entry name" value="Zn-dependent exopeptidases"/>
    <property type="match status" value="1"/>
</dbReference>
<dbReference type="AlphaFoldDB" id="V7HTB6"/>
<evidence type="ECO:0000256" key="1">
    <source>
        <dbReference type="ARBA" id="ARBA00022801"/>
    </source>
</evidence>
<sequence length="304" mass="34401">MENNLGPRSRKHQSKKTTLKWSTRHTVLLALVAIILTIFLFRVSRYFKQDVISVNQAYLYQKSDLDSQKTASLPQGSRITILSSRYHWYYIKTDDGHLGWIPDWYFSTDKQITVTSLKNATIVLDAGHGGRDSGALSSGEAEEKTYTLIYIKELARKLQARGAKVYLTRNKDEYISLAARPQLSNRVHADAFISIHFDSSPDANTASGVTTYYYSKKLSYSLAYNLSSQFSSLGLDNKGIDFGNFQVLRDNQRPAVLLEFGYINSDNDFAMIKSSKYRNAATNDIIKGLNNYFTAKADDESETK</sequence>
<comment type="caution">
    <text evidence="5">The sequence shown here is derived from an EMBL/GenBank/DDBJ whole genome shotgun (WGS) entry which is preliminary data.</text>
</comment>
<dbReference type="Proteomes" id="UP000018559">
    <property type="component" value="Unassembled WGS sequence"/>
</dbReference>
<dbReference type="InterPro" id="IPR050695">
    <property type="entry name" value="N-acetylmuramoyl_amidase_3"/>
</dbReference>
<dbReference type="SMART" id="SM00646">
    <property type="entry name" value="Ami_3"/>
    <property type="match status" value="1"/>
</dbReference>
<keyword evidence="3" id="KW-0472">Membrane</keyword>
<evidence type="ECO:0000256" key="2">
    <source>
        <dbReference type="ARBA" id="ARBA00023316"/>
    </source>
</evidence>
<dbReference type="PANTHER" id="PTHR30404:SF7">
    <property type="entry name" value="CELL WALL AMIDASE LYTH-RELATED"/>
    <property type="match status" value="1"/>
</dbReference>
<dbReference type="GO" id="GO:0009253">
    <property type="term" value="P:peptidoglycan catabolic process"/>
    <property type="evidence" value="ECO:0007669"/>
    <property type="project" value="InterPro"/>
</dbReference>
<dbReference type="GO" id="GO:0008745">
    <property type="term" value="F:N-acetylmuramoyl-L-alanine amidase activity"/>
    <property type="evidence" value="ECO:0007669"/>
    <property type="project" value="InterPro"/>
</dbReference>
<dbReference type="PROSITE" id="PS51781">
    <property type="entry name" value="SH3B"/>
    <property type="match status" value="1"/>
</dbReference>
<dbReference type="Gene3D" id="2.30.30.40">
    <property type="entry name" value="SH3 Domains"/>
    <property type="match status" value="1"/>
</dbReference>
<proteinExistence type="predicted"/>
<dbReference type="RefSeq" id="WP_023860592.1">
    <property type="nucleotide sequence ID" value="NZ_AWWH01000201.1"/>
</dbReference>
<name>V7HTB6_9LACO</name>
<dbReference type="Pfam" id="PF01520">
    <property type="entry name" value="Amidase_3"/>
    <property type="match status" value="1"/>
</dbReference>
<dbReference type="EMBL" id="AWWH01000201">
    <property type="protein sequence ID" value="ETA73157.1"/>
    <property type="molecule type" value="Genomic_DNA"/>
</dbReference>
<evidence type="ECO:0000259" key="4">
    <source>
        <dbReference type="PROSITE" id="PS51781"/>
    </source>
</evidence>
<dbReference type="Pfam" id="PF08239">
    <property type="entry name" value="SH3_3"/>
    <property type="match status" value="1"/>
</dbReference>
<dbReference type="InterPro" id="IPR002508">
    <property type="entry name" value="MurNAc-LAA_cat"/>
</dbReference>
<keyword evidence="2" id="KW-0961">Cell wall biogenesis/degradation</keyword>
<evidence type="ECO:0000256" key="3">
    <source>
        <dbReference type="SAM" id="Phobius"/>
    </source>
</evidence>
<keyword evidence="3" id="KW-0812">Transmembrane</keyword>
<keyword evidence="3" id="KW-1133">Transmembrane helix</keyword>
<evidence type="ECO:0000313" key="6">
    <source>
        <dbReference type="Proteomes" id="UP000018559"/>
    </source>
</evidence>
<dbReference type="PANTHER" id="PTHR30404">
    <property type="entry name" value="N-ACETYLMURAMOYL-L-ALANINE AMIDASE"/>
    <property type="match status" value="1"/>
</dbReference>
<dbReference type="CDD" id="cd02696">
    <property type="entry name" value="MurNAc-LAA"/>
    <property type="match status" value="1"/>
</dbReference>
<dbReference type="InterPro" id="IPR003646">
    <property type="entry name" value="SH3-like_bac-type"/>
</dbReference>